<evidence type="ECO:0000313" key="6">
    <source>
        <dbReference type="EMBL" id="CDI98286.1"/>
    </source>
</evidence>
<keyword evidence="2" id="KW-0963">Cytoplasm</keyword>
<evidence type="ECO:0000313" key="7">
    <source>
        <dbReference type="Proteomes" id="UP000017246"/>
    </source>
</evidence>
<organism evidence="6 7">
    <name type="scientific">Echinococcus multilocularis</name>
    <name type="common">Fox tapeworm</name>
    <dbReference type="NCBI Taxonomy" id="6211"/>
    <lineage>
        <taxon>Eukaryota</taxon>
        <taxon>Metazoa</taxon>
        <taxon>Spiralia</taxon>
        <taxon>Lophotrochozoa</taxon>
        <taxon>Platyhelminthes</taxon>
        <taxon>Cestoda</taxon>
        <taxon>Eucestoda</taxon>
        <taxon>Cyclophyllidea</taxon>
        <taxon>Taeniidae</taxon>
        <taxon>Echinococcus</taxon>
    </lineage>
</organism>
<dbReference type="eggNOG" id="KOG3121">
    <property type="taxonomic scope" value="Eukaryota"/>
</dbReference>
<dbReference type="CDD" id="cd03359">
    <property type="entry name" value="LbH_Dynactin_5"/>
    <property type="match status" value="1"/>
</dbReference>
<comment type="subcellular location">
    <subcellularLocation>
        <location evidence="1">Cytoplasm</location>
        <location evidence="1">Cytoskeleton</location>
    </subcellularLocation>
</comment>
<dbReference type="SUPFAM" id="SSF51161">
    <property type="entry name" value="Trimeric LpxA-like enzymes"/>
    <property type="match status" value="1"/>
</dbReference>
<dbReference type="Gene3D" id="2.160.10.10">
    <property type="entry name" value="Hexapeptide repeat proteins"/>
    <property type="match status" value="1"/>
</dbReference>
<protein>
    <recommendedName>
        <fullName evidence="5">Dynactin subunit 5</fullName>
    </recommendedName>
</protein>
<dbReference type="InterPro" id="IPR047125">
    <property type="entry name" value="DCTN5"/>
</dbReference>
<dbReference type="OrthoDB" id="417208at2759"/>
<evidence type="ECO:0000256" key="2">
    <source>
        <dbReference type="ARBA" id="ARBA00022490"/>
    </source>
</evidence>
<name>A0A087W1A6_ECHMU</name>
<accession>A0A087W1A6</accession>
<dbReference type="Proteomes" id="UP000017246">
    <property type="component" value="Unassembled WGS sequence"/>
</dbReference>
<dbReference type="AlphaFoldDB" id="A0A087W1A6"/>
<sequence>MELQDIFYDSSQYVETASGNKVSRNASICGSQNIVLSGKTIIMSSCIIRGDLANIRIGRRCVISEGSVIRPPFKKFSKGVAFFPLQIGDHVFVGEGAVVNAAQVGSYVYIGRNCVVGRRCVLKDACALLDNTVLAPETIVPPFSVFGGSPGRSVAELPECTPELMADLTRSYYEHFLPKTPSAVSSASGSTKRALAVPTAARRVA</sequence>
<dbReference type="GO" id="GO:0005869">
    <property type="term" value="C:dynactin complex"/>
    <property type="evidence" value="ECO:0007669"/>
    <property type="project" value="TreeGrafter"/>
</dbReference>
<gene>
    <name evidence="6" type="ORF">EmuJ_000212900</name>
</gene>
<evidence type="ECO:0000256" key="5">
    <source>
        <dbReference type="ARBA" id="ARBA00034865"/>
    </source>
</evidence>
<evidence type="ECO:0000256" key="4">
    <source>
        <dbReference type="ARBA" id="ARBA00034706"/>
    </source>
</evidence>
<dbReference type="PANTHER" id="PTHR46126">
    <property type="entry name" value="DYNACTIN SUBUNIT 5"/>
    <property type="match status" value="1"/>
</dbReference>
<dbReference type="PANTHER" id="PTHR46126:SF1">
    <property type="entry name" value="DYNACTIN SUBUNIT 5"/>
    <property type="match status" value="1"/>
</dbReference>
<dbReference type="Pfam" id="PF21711">
    <property type="entry name" value="DCTN5"/>
    <property type="match status" value="1"/>
</dbReference>
<dbReference type="InterPro" id="IPR011004">
    <property type="entry name" value="Trimer_LpxA-like_sf"/>
</dbReference>
<keyword evidence="7" id="KW-1185">Reference proteome</keyword>
<comment type="similarity">
    <text evidence="4">Belongs to the dynactin subunits 5/6 family. Dynactin subunit 5 subfamily.</text>
</comment>
<reference evidence="6" key="1">
    <citation type="journal article" date="2013" name="Nature">
        <title>The genomes of four tapeworm species reveal adaptations to parasitism.</title>
        <authorList>
            <person name="Tsai I.J."/>
            <person name="Zarowiecki M."/>
            <person name="Holroyd N."/>
            <person name="Garciarrubio A."/>
            <person name="Sanchez-Flores A."/>
            <person name="Brooks K.L."/>
            <person name="Tracey A."/>
            <person name="Bobes R.J."/>
            <person name="Fragoso G."/>
            <person name="Sciutto E."/>
            <person name="Aslett M."/>
            <person name="Beasley H."/>
            <person name="Bennett H.M."/>
            <person name="Cai J."/>
            <person name="Camicia F."/>
            <person name="Clark R."/>
            <person name="Cucher M."/>
            <person name="De Silva N."/>
            <person name="Day T.A."/>
            <person name="Deplazes P."/>
            <person name="Estrada K."/>
            <person name="Fernandez C."/>
            <person name="Holland P.W."/>
            <person name="Hou J."/>
            <person name="Hu S."/>
            <person name="Huckvale T."/>
            <person name="Hung S.S."/>
            <person name="Kamenetzky L."/>
            <person name="Keane J.A."/>
            <person name="Kiss F."/>
            <person name="Koziol U."/>
            <person name="Lambert O."/>
            <person name="Liu K."/>
            <person name="Luo X."/>
            <person name="Luo Y."/>
            <person name="Macchiaroli N."/>
            <person name="Nichol S."/>
            <person name="Paps J."/>
            <person name="Parkinson J."/>
            <person name="Pouchkina-Stantcheva N."/>
            <person name="Riddiford N."/>
            <person name="Rosenzvit M."/>
            <person name="Salinas G."/>
            <person name="Wasmuth J.D."/>
            <person name="Zamanian M."/>
            <person name="Zheng Y."/>
            <person name="Cai X."/>
            <person name="Soberon X."/>
            <person name="Olson P.D."/>
            <person name="Laclette J.P."/>
            <person name="Brehm K."/>
            <person name="Berriman M."/>
            <person name="Garciarrubio A."/>
            <person name="Bobes R.J."/>
            <person name="Fragoso G."/>
            <person name="Sanchez-Flores A."/>
            <person name="Estrada K."/>
            <person name="Cevallos M.A."/>
            <person name="Morett E."/>
            <person name="Gonzalez V."/>
            <person name="Portillo T."/>
            <person name="Ochoa-Leyva A."/>
            <person name="Jose M.V."/>
            <person name="Sciutto E."/>
            <person name="Landa A."/>
            <person name="Jimenez L."/>
            <person name="Valdes V."/>
            <person name="Carrero J.C."/>
            <person name="Larralde C."/>
            <person name="Morales-Montor J."/>
            <person name="Limon-Lason J."/>
            <person name="Soberon X."/>
            <person name="Laclette J.P."/>
        </authorList>
    </citation>
    <scope>NUCLEOTIDE SEQUENCE [LARGE SCALE GENOMIC DNA]</scope>
</reference>
<proteinExistence type="inferred from homology"/>
<dbReference type="EMBL" id="LN902844">
    <property type="protein sequence ID" value="CDI98286.1"/>
    <property type="molecule type" value="Genomic_DNA"/>
</dbReference>
<dbReference type="STRING" id="6211.A0A087W1A6"/>
<keyword evidence="3" id="KW-0206">Cytoskeleton</keyword>
<dbReference type="FunFam" id="2.160.10.10:FF:000014">
    <property type="entry name" value="dynactin subunit 5"/>
    <property type="match status" value="1"/>
</dbReference>
<reference evidence="6" key="2">
    <citation type="submission" date="2015-11" db="EMBL/GenBank/DDBJ databases">
        <authorList>
            <person name="Zhang Y."/>
            <person name="Guo Z."/>
        </authorList>
    </citation>
    <scope>NUCLEOTIDE SEQUENCE</scope>
</reference>
<dbReference type="OMA" id="SQIHGTQ"/>
<evidence type="ECO:0000256" key="1">
    <source>
        <dbReference type="ARBA" id="ARBA00004245"/>
    </source>
</evidence>
<evidence type="ECO:0000256" key="3">
    <source>
        <dbReference type="ARBA" id="ARBA00023212"/>
    </source>
</evidence>